<dbReference type="EMBL" id="JAQNDN010000028">
    <property type="protein sequence ID" value="MDC0675673.1"/>
    <property type="molecule type" value="Genomic_DNA"/>
</dbReference>
<evidence type="ECO:0000313" key="2">
    <source>
        <dbReference type="Proteomes" id="UP001217838"/>
    </source>
</evidence>
<organism evidence="1 2">
    <name type="scientific">Nannocystis radixulma</name>
    <dbReference type="NCBI Taxonomy" id="2995305"/>
    <lineage>
        <taxon>Bacteria</taxon>
        <taxon>Pseudomonadati</taxon>
        <taxon>Myxococcota</taxon>
        <taxon>Polyangia</taxon>
        <taxon>Nannocystales</taxon>
        <taxon>Nannocystaceae</taxon>
        <taxon>Nannocystis</taxon>
    </lineage>
</organism>
<gene>
    <name evidence="1" type="ORF">POL58_48545</name>
</gene>
<sequence>MSRTITEIQHSIQLPIGGLEIVRISKPLPYYGAYGPAPPGEKLVWLRARLVTPQRTTEYDSLAALLRGIDLDLIPVIARHPGPFAWFFARTELDMRPLEYPVVLDRGIERDFEVELPRDAPRVEGDHLRFVAFRMPVMREYEVWQIAVDLRDGSHTRAIVPVRYTPRIHK</sequence>
<accession>A0ABT5BNE8</accession>
<dbReference type="RefSeq" id="WP_272011026.1">
    <property type="nucleotide sequence ID" value="NZ_JAQNDN010000028.1"/>
</dbReference>
<reference evidence="1 2" key="1">
    <citation type="submission" date="2022-11" db="EMBL/GenBank/DDBJ databases">
        <title>Minimal conservation of predation-associated metabolite biosynthetic gene clusters underscores biosynthetic potential of Myxococcota including descriptions for ten novel species: Archangium lansinium sp. nov., Myxococcus landrumus sp. nov., Nannocystis bai.</title>
        <authorList>
            <person name="Ahearne A."/>
            <person name="Stevens C."/>
            <person name="Dowd S."/>
        </authorList>
    </citation>
    <scope>NUCLEOTIDE SEQUENCE [LARGE SCALE GENOMIC DNA]</scope>
    <source>
        <strain evidence="1 2">NCELM</strain>
    </source>
</reference>
<protein>
    <submittedName>
        <fullName evidence="1">Uncharacterized protein</fullName>
    </submittedName>
</protein>
<name>A0ABT5BNE8_9BACT</name>
<proteinExistence type="predicted"/>
<dbReference type="Proteomes" id="UP001217838">
    <property type="component" value="Unassembled WGS sequence"/>
</dbReference>
<comment type="caution">
    <text evidence="1">The sequence shown here is derived from an EMBL/GenBank/DDBJ whole genome shotgun (WGS) entry which is preliminary data.</text>
</comment>
<evidence type="ECO:0000313" key="1">
    <source>
        <dbReference type="EMBL" id="MDC0675673.1"/>
    </source>
</evidence>
<keyword evidence="2" id="KW-1185">Reference proteome</keyword>